<feature type="transmembrane region" description="Helical" evidence="2">
    <location>
        <begin position="93"/>
        <end position="114"/>
    </location>
</feature>
<dbReference type="AlphaFoldDB" id="A0ABD0YRN3"/>
<evidence type="ECO:0000256" key="2">
    <source>
        <dbReference type="SAM" id="Phobius"/>
    </source>
</evidence>
<evidence type="ECO:0008006" key="5">
    <source>
        <dbReference type="Google" id="ProtNLM"/>
    </source>
</evidence>
<dbReference type="Pfam" id="PF01112">
    <property type="entry name" value="Asparaginase_2"/>
    <property type="match status" value="1"/>
</dbReference>
<sequence length="116" mass="12382">VQAIEVLKANGSAVDGASAATTVLEDSVLTNAGLGSNLTWDGEVECDASVMDGTSLTYGAVGAVSGVRNPVLLARAICESQTKPLSLDRIPPWLVFCLKFCLCVIFFFFFFFFFDS</sequence>
<accession>A0ABD0YRN3</accession>
<keyword evidence="2" id="KW-0472">Membrane</keyword>
<evidence type="ECO:0000313" key="3">
    <source>
        <dbReference type="EMBL" id="KAL1138648.1"/>
    </source>
</evidence>
<name>A0ABD0YRN3_9HEMI</name>
<keyword evidence="4" id="KW-1185">Reference proteome</keyword>
<dbReference type="InterPro" id="IPR000246">
    <property type="entry name" value="Peptidase_T2"/>
</dbReference>
<comment type="similarity">
    <text evidence="1">Belongs to the Ntn-hydrolase family.</text>
</comment>
<keyword evidence="2" id="KW-0812">Transmembrane</keyword>
<dbReference type="SUPFAM" id="SSF56235">
    <property type="entry name" value="N-terminal nucleophile aminohydrolases (Ntn hydrolases)"/>
    <property type="match status" value="1"/>
</dbReference>
<evidence type="ECO:0000256" key="1">
    <source>
        <dbReference type="ARBA" id="ARBA00010872"/>
    </source>
</evidence>
<dbReference type="PANTHER" id="PTHR10188:SF8">
    <property type="entry name" value="THREONINE ASPARTASE 1"/>
    <property type="match status" value="1"/>
</dbReference>
<proteinExistence type="inferred from homology"/>
<dbReference type="PANTHER" id="PTHR10188">
    <property type="entry name" value="L-ASPARAGINASE"/>
    <property type="match status" value="1"/>
</dbReference>
<dbReference type="EMBL" id="JBFDAA010000003">
    <property type="protein sequence ID" value="KAL1138648.1"/>
    <property type="molecule type" value="Genomic_DNA"/>
</dbReference>
<organism evidence="3 4">
    <name type="scientific">Ranatra chinensis</name>
    <dbReference type="NCBI Taxonomy" id="642074"/>
    <lineage>
        <taxon>Eukaryota</taxon>
        <taxon>Metazoa</taxon>
        <taxon>Ecdysozoa</taxon>
        <taxon>Arthropoda</taxon>
        <taxon>Hexapoda</taxon>
        <taxon>Insecta</taxon>
        <taxon>Pterygota</taxon>
        <taxon>Neoptera</taxon>
        <taxon>Paraneoptera</taxon>
        <taxon>Hemiptera</taxon>
        <taxon>Heteroptera</taxon>
        <taxon>Panheteroptera</taxon>
        <taxon>Nepomorpha</taxon>
        <taxon>Nepidae</taxon>
        <taxon>Ranatrinae</taxon>
        <taxon>Ranatra</taxon>
    </lineage>
</organism>
<comment type="caution">
    <text evidence="3">The sequence shown here is derived from an EMBL/GenBank/DDBJ whole genome shotgun (WGS) entry which is preliminary data.</text>
</comment>
<gene>
    <name evidence="3" type="ORF">AAG570_008710</name>
</gene>
<dbReference type="InterPro" id="IPR029055">
    <property type="entry name" value="Ntn_hydrolases_N"/>
</dbReference>
<keyword evidence="2" id="KW-1133">Transmembrane helix</keyword>
<protein>
    <recommendedName>
        <fullName evidence="5">Asparaginase</fullName>
    </recommendedName>
</protein>
<feature type="non-terminal residue" evidence="3">
    <location>
        <position position="1"/>
    </location>
</feature>
<reference evidence="3 4" key="1">
    <citation type="submission" date="2024-07" db="EMBL/GenBank/DDBJ databases">
        <title>Chromosome-level genome assembly of the water stick insect Ranatra chinensis (Heteroptera: Nepidae).</title>
        <authorList>
            <person name="Liu X."/>
        </authorList>
    </citation>
    <scope>NUCLEOTIDE SEQUENCE [LARGE SCALE GENOMIC DNA]</scope>
    <source>
        <strain evidence="3">Cailab_2021Rc</strain>
        <tissue evidence="3">Muscle</tissue>
    </source>
</reference>
<evidence type="ECO:0000313" key="4">
    <source>
        <dbReference type="Proteomes" id="UP001558652"/>
    </source>
</evidence>
<dbReference type="Proteomes" id="UP001558652">
    <property type="component" value="Unassembled WGS sequence"/>
</dbReference>